<accession>A0A4Q7YZU3</accession>
<evidence type="ECO:0000313" key="3">
    <source>
        <dbReference type="Proteomes" id="UP000292958"/>
    </source>
</evidence>
<comment type="caution">
    <text evidence="2">The sequence shown here is derived from an EMBL/GenBank/DDBJ whole genome shotgun (WGS) entry which is preliminary data.</text>
</comment>
<protein>
    <submittedName>
        <fullName evidence="2">Uncharacterized protein</fullName>
    </submittedName>
</protein>
<dbReference type="EMBL" id="SHKW01000001">
    <property type="protein sequence ID" value="RZU42763.1"/>
    <property type="molecule type" value="Genomic_DNA"/>
</dbReference>
<feature type="signal peptide" evidence="1">
    <location>
        <begin position="1"/>
        <end position="26"/>
    </location>
</feature>
<feature type="chain" id="PRO_5020251796" evidence="1">
    <location>
        <begin position="27"/>
        <end position="262"/>
    </location>
</feature>
<reference evidence="2 3" key="1">
    <citation type="submission" date="2019-02" db="EMBL/GenBank/DDBJ databases">
        <title>Genomic Encyclopedia of Archaeal and Bacterial Type Strains, Phase II (KMG-II): from individual species to whole genera.</title>
        <authorList>
            <person name="Goeker M."/>
        </authorList>
    </citation>
    <scope>NUCLEOTIDE SEQUENCE [LARGE SCALE GENOMIC DNA]</scope>
    <source>
        <strain evidence="2 3">DSM 18101</strain>
    </source>
</reference>
<sequence>MFTAWTSAHRRCASVVFLLASLSALVETGASQQSRAVTELQPLASGITLPVQLGRTLSAGKVKAGTVFFVTTTQRVPVSASAYLNRGAKVRGEVVTSEAGNGTAAHPSMLIIRFTELSYRDKTVPVDTRAIAAAHFMHVGYTFLPTSGGGDNGNASQASWNTRQVGGHEVNRSGWVGDVSNTMMQKVGYADYHGVYSLPVSLNGVMVPRAMGVFSTTAKGLYGYDPESQMESSGGLIRITNPNERAVIRNQDQLLLEVVSTR</sequence>
<gene>
    <name evidence="2" type="ORF">BDD14_4358</name>
</gene>
<proteinExistence type="predicted"/>
<dbReference type="Proteomes" id="UP000292958">
    <property type="component" value="Unassembled WGS sequence"/>
</dbReference>
<evidence type="ECO:0000313" key="2">
    <source>
        <dbReference type="EMBL" id="RZU42763.1"/>
    </source>
</evidence>
<dbReference type="AlphaFoldDB" id="A0A4Q7YZU3"/>
<name>A0A4Q7YZU3_9BACT</name>
<keyword evidence="1" id="KW-0732">Signal</keyword>
<organism evidence="2 3">
    <name type="scientific">Edaphobacter modestus</name>
    <dbReference type="NCBI Taxonomy" id="388466"/>
    <lineage>
        <taxon>Bacteria</taxon>
        <taxon>Pseudomonadati</taxon>
        <taxon>Acidobacteriota</taxon>
        <taxon>Terriglobia</taxon>
        <taxon>Terriglobales</taxon>
        <taxon>Acidobacteriaceae</taxon>
        <taxon>Edaphobacter</taxon>
    </lineage>
</organism>
<evidence type="ECO:0000256" key="1">
    <source>
        <dbReference type="SAM" id="SignalP"/>
    </source>
</evidence>
<keyword evidence="3" id="KW-1185">Reference proteome</keyword>